<gene>
    <name evidence="2" type="ORF">BJ085DRAFT_29125</name>
</gene>
<dbReference type="Proteomes" id="UP000268162">
    <property type="component" value="Unassembled WGS sequence"/>
</dbReference>
<sequence>MDWSYLRRLYNDRSEVGQIALAAWKKTGNGNLETHLNNSPGVYASQQAWDDLVPTWMARINQNQLFTLWKHLWYDGEDYDSPGSGMTFGPELIIRENMSTKLPLTFLLPSVAKRIIQAGLWNLSRHPERHSEAIGFFKKVVDTLIQDMRDNVGDDSNDKGYEDDDTNVDIDIHDNVIINVATGGAAVDDVGDADADADADDTIANTYVHAIANTNLNFATDDVDDDDTNVAARTAGSNQWSLWSRFSSLNRWGRWAEPNEPTDGADGVDSAVGLTFEEHAIVAAEEATRLAADEAVRVAAEETARVATEEVARLAAEEADRLAAEDANRLAAEETARELAKEEAKVKQGNRERVIKNAKWIRDMAYSFLVFAYVHKNKDLVSQVKEIFHSNHFPARLGNLIKIRGGLLYCGLHFLELFPEERSFGDFWNGTFDPEYRRCWALKFFSSMAIGLTKEGNPIQLVLSAFIQSDDLSYAEVQPSADDDTVDDTYKFSFHLNLRDRAMKSQQPYQYYYIPEHGQVYIFSLFSKLTELPKL</sequence>
<accession>A0A4P9ZX97</accession>
<proteinExistence type="predicted"/>
<keyword evidence="3" id="KW-1185">Reference proteome</keyword>
<dbReference type="EMBL" id="ML002387">
    <property type="protein sequence ID" value="RKP38257.1"/>
    <property type="molecule type" value="Genomic_DNA"/>
</dbReference>
<dbReference type="STRING" id="215637.A0A4P9ZX97"/>
<reference evidence="3" key="1">
    <citation type="journal article" date="2018" name="Nat. Microbiol.">
        <title>Leveraging single-cell genomics to expand the fungal tree of life.</title>
        <authorList>
            <person name="Ahrendt S.R."/>
            <person name="Quandt C.A."/>
            <person name="Ciobanu D."/>
            <person name="Clum A."/>
            <person name="Salamov A."/>
            <person name="Andreopoulos B."/>
            <person name="Cheng J.F."/>
            <person name="Woyke T."/>
            <person name="Pelin A."/>
            <person name="Henrissat B."/>
            <person name="Reynolds N.K."/>
            <person name="Benny G.L."/>
            <person name="Smith M.E."/>
            <person name="James T.Y."/>
            <person name="Grigoriev I.V."/>
        </authorList>
    </citation>
    <scope>NUCLEOTIDE SEQUENCE [LARGE SCALE GENOMIC DNA]</scope>
    <source>
        <strain evidence="3">RSA 468</strain>
    </source>
</reference>
<organism evidence="2 3">
    <name type="scientific">Dimargaris cristalligena</name>
    <dbReference type="NCBI Taxonomy" id="215637"/>
    <lineage>
        <taxon>Eukaryota</taxon>
        <taxon>Fungi</taxon>
        <taxon>Fungi incertae sedis</taxon>
        <taxon>Zoopagomycota</taxon>
        <taxon>Kickxellomycotina</taxon>
        <taxon>Dimargaritomycetes</taxon>
        <taxon>Dimargaritales</taxon>
        <taxon>Dimargaritaceae</taxon>
        <taxon>Dimargaris</taxon>
    </lineage>
</organism>
<evidence type="ECO:0000313" key="3">
    <source>
        <dbReference type="Proteomes" id="UP000268162"/>
    </source>
</evidence>
<name>A0A4P9ZX97_9FUNG</name>
<evidence type="ECO:0000256" key="1">
    <source>
        <dbReference type="SAM" id="Coils"/>
    </source>
</evidence>
<keyword evidence="1" id="KW-0175">Coiled coil</keyword>
<dbReference type="AlphaFoldDB" id="A0A4P9ZX97"/>
<protein>
    <submittedName>
        <fullName evidence="2">Uncharacterized protein</fullName>
    </submittedName>
</protein>
<feature type="coiled-coil region" evidence="1">
    <location>
        <begin position="297"/>
        <end position="352"/>
    </location>
</feature>
<dbReference type="CDD" id="cd22265">
    <property type="entry name" value="UDM1_RNF168"/>
    <property type="match status" value="1"/>
</dbReference>
<evidence type="ECO:0000313" key="2">
    <source>
        <dbReference type="EMBL" id="RKP38257.1"/>
    </source>
</evidence>